<organism evidence="1 2">
    <name type="scientific">Ancylobacter polymorphus</name>
    <dbReference type="NCBI Taxonomy" id="223390"/>
    <lineage>
        <taxon>Bacteria</taxon>
        <taxon>Pseudomonadati</taxon>
        <taxon>Pseudomonadota</taxon>
        <taxon>Alphaproteobacteria</taxon>
        <taxon>Hyphomicrobiales</taxon>
        <taxon>Xanthobacteraceae</taxon>
        <taxon>Ancylobacter</taxon>
    </lineage>
</organism>
<reference evidence="1 2" key="1">
    <citation type="submission" date="2023-07" db="EMBL/GenBank/DDBJ databases">
        <title>Genomic Encyclopedia of Type Strains, Phase IV (KMG-IV): sequencing the most valuable type-strain genomes for metagenomic binning, comparative biology and taxonomic classification.</title>
        <authorList>
            <person name="Goeker M."/>
        </authorList>
    </citation>
    <scope>NUCLEOTIDE SEQUENCE [LARGE SCALE GENOMIC DNA]</scope>
    <source>
        <strain evidence="1 2">DSM 2457</strain>
    </source>
</reference>
<keyword evidence="2" id="KW-1185">Reference proteome</keyword>
<dbReference type="RefSeq" id="WP_307017696.1">
    <property type="nucleotide sequence ID" value="NZ_JAUSUI010000001.1"/>
</dbReference>
<dbReference type="Proteomes" id="UP001224682">
    <property type="component" value="Unassembled WGS sequence"/>
</dbReference>
<accession>A0ABU0B6D9</accession>
<comment type="caution">
    <text evidence="1">The sequence shown here is derived from an EMBL/GenBank/DDBJ whole genome shotgun (WGS) entry which is preliminary data.</text>
</comment>
<dbReference type="EMBL" id="JAUSUI010000001">
    <property type="protein sequence ID" value="MDQ0301385.1"/>
    <property type="molecule type" value="Genomic_DNA"/>
</dbReference>
<sequence>MAARAGWAGNGARDEARKTLAEIDAVEGADAIYASAARSVGWELSGDGPIWWHTSHGSWKNAASWGRTYATAHEVIASADYPEYQGAEEGDNHA</sequence>
<evidence type="ECO:0000313" key="1">
    <source>
        <dbReference type="EMBL" id="MDQ0301385.1"/>
    </source>
</evidence>
<evidence type="ECO:0000313" key="2">
    <source>
        <dbReference type="Proteomes" id="UP001224682"/>
    </source>
</evidence>
<protein>
    <submittedName>
        <fullName evidence="1">Uncharacterized protein</fullName>
    </submittedName>
</protein>
<proteinExistence type="predicted"/>
<name>A0ABU0B6D9_9HYPH</name>
<gene>
    <name evidence="1" type="ORF">J2S75_000396</name>
</gene>